<gene>
    <name evidence="1" type="primary">PARPA_12043.1 scaffold 44939</name>
</gene>
<sequence length="296" mass="34009">MNSLVKVQERLKTLHFQVALHVNTTGVLITNQQLKTQTYQKFTEPAKRFKEALSRSPDPEILSATFASEEGTYLRTIEHLHPLSTSYPRNYRFQNDSIYYDLFSFETIMDTSLREELVTKFPGAMFVMGDYSAPNVRFQEPIRGKGFRRLLKKSGLRVFLIDENETNKTCPQSPDGTLKSFKSVRNLTPHRSTHTSYSYMSWCTNQSHMNHDLAAGATHRFFNRDSAACLSMIIILKSVRNGTGVLAKYQRVQRQQSAPALQQPHQLIAASTLNTIIYARGNKTCRYVLYVYKFQL</sequence>
<proteinExistence type="predicted"/>
<accession>A0A0B7NQX7</accession>
<dbReference type="Proteomes" id="UP000054107">
    <property type="component" value="Unassembled WGS sequence"/>
</dbReference>
<reference evidence="1 2" key="1">
    <citation type="submission" date="2014-09" db="EMBL/GenBank/DDBJ databases">
        <authorList>
            <person name="Ellenberger Sabrina"/>
        </authorList>
    </citation>
    <scope>NUCLEOTIDE SEQUENCE [LARGE SCALE GENOMIC DNA]</scope>
    <source>
        <strain evidence="1 2">CBS 412.66</strain>
    </source>
</reference>
<name>A0A0B7NQX7_9FUNG</name>
<protein>
    <submittedName>
        <fullName evidence="1">Uncharacterized protein</fullName>
    </submittedName>
</protein>
<evidence type="ECO:0000313" key="2">
    <source>
        <dbReference type="Proteomes" id="UP000054107"/>
    </source>
</evidence>
<organism evidence="1 2">
    <name type="scientific">Parasitella parasitica</name>
    <dbReference type="NCBI Taxonomy" id="35722"/>
    <lineage>
        <taxon>Eukaryota</taxon>
        <taxon>Fungi</taxon>
        <taxon>Fungi incertae sedis</taxon>
        <taxon>Mucoromycota</taxon>
        <taxon>Mucoromycotina</taxon>
        <taxon>Mucoromycetes</taxon>
        <taxon>Mucorales</taxon>
        <taxon>Mucorineae</taxon>
        <taxon>Mucoraceae</taxon>
        <taxon>Parasitella</taxon>
    </lineage>
</organism>
<dbReference type="EMBL" id="LN733737">
    <property type="protein sequence ID" value="CEP17743.1"/>
    <property type="molecule type" value="Genomic_DNA"/>
</dbReference>
<dbReference type="OrthoDB" id="5577555at2759"/>
<keyword evidence="2" id="KW-1185">Reference proteome</keyword>
<dbReference type="AlphaFoldDB" id="A0A0B7NQX7"/>
<evidence type="ECO:0000313" key="1">
    <source>
        <dbReference type="EMBL" id="CEP17743.1"/>
    </source>
</evidence>